<dbReference type="STRING" id="1798374.A2Z33_04480"/>
<dbReference type="EMBL" id="MFJD01000003">
    <property type="protein sequence ID" value="OGG04399.1"/>
    <property type="molecule type" value="Genomic_DNA"/>
</dbReference>
<dbReference type="CDD" id="cd18611">
    <property type="entry name" value="GH130"/>
    <property type="match status" value="1"/>
</dbReference>
<dbReference type="PANTHER" id="PTHR34106">
    <property type="entry name" value="GLYCOSIDASE"/>
    <property type="match status" value="1"/>
</dbReference>
<evidence type="ECO:0008006" key="6">
    <source>
        <dbReference type="Google" id="ProtNLM"/>
    </source>
</evidence>
<dbReference type="Pfam" id="PF04041">
    <property type="entry name" value="Glyco_hydro_130"/>
    <property type="match status" value="2"/>
</dbReference>
<reference evidence="4 5" key="1">
    <citation type="journal article" date="2016" name="Nat. Commun.">
        <title>Thousands of microbial genomes shed light on interconnected biogeochemical processes in an aquifer system.</title>
        <authorList>
            <person name="Anantharaman K."/>
            <person name="Brown C.T."/>
            <person name="Hug L.A."/>
            <person name="Sharon I."/>
            <person name="Castelle C.J."/>
            <person name="Probst A.J."/>
            <person name="Thomas B.C."/>
            <person name="Singh A."/>
            <person name="Wilkins M.J."/>
            <person name="Karaoz U."/>
            <person name="Brodie E.L."/>
            <person name="Williams K.H."/>
            <person name="Hubbard S.S."/>
            <person name="Banfield J.F."/>
        </authorList>
    </citation>
    <scope>NUCLEOTIDE SEQUENCE [LARGE SCALE GENOMIC DNA]</scope>
</reference>
<organism evidence="4 5">
    <name type="scientific">Candidatus Gottesmanbacteria bacterium RBG_16_52_11</name>
    <dbReference type="NCBI Taxonomy" id="1798374"/>
    <lineage>
        <taxon>Bacteria</taxon>
        <taxon>Candidatus Gottesmaniibacteriota</taxon>
    </lineage>
</organism>
<keyword evidence="2" id="KW-0808">Transferase</keyword>
<keyword evidence="1" id="KW-0328">Glycosyltransferase</keyword>
<comment type="caution">
    <text evidence="4">The sequence shown here is derived from an EMBL/GenBank/DDBJ whole genome shotgun (WGS) entry which is preliminary data.</text>
</comment>
<evidence type="ECO:0000256" key="2">
    <source>
        <dbReference type="ARBA" id="ARBA00022679"/>
    </source>
</evidence>
<comment type="similarity">
    <text evidence="3">Belongs to the glycosyl hydrolase 130 family.</text>
</comment>
<evidence type="ECO:0000256" key="3">
    <source>
        <dbReference type="ARBA" id="ARBA00024356"/>
    </source>
</evidence>
<dbReference type="InterPro" id="IPR023296">
    <property type="entry name" value="Glyco_hydro_beta-prop_sf"/>
</dbReference>
<dbReference type="SUPFAM" id="SSF75005">
    <property type="entry name" value="Arabinanase/levansucrase/invertase"/>
    <property type="match status" value="2"/>
</dbReference>
<protein>
    <recommendedName>
        <fullName evidence="6">Glycosidase</fullName>
    </recommendedName>
</protein>
<dbReference type="CDD" id="cd18614">
    <property type="entry name" value="GH130"/>
    <property type="match status" value="1"/>
</dbReference>
<evidence type="ECO:0000313" key="5">
    <source>
        <dbReference type="Proteomes" id="UP000178448"/>
    </source>
</evidence>
<dbReference type="InterPro" id="IPR007184">
    <property type="entry name" value="Mannoside_phosphorylase"/>
</dbReference>
<evidence type="ECO:0000256" key="1">
    <source>
        <dbReference type="ARBA" id="ARBA00022676"/>
    </source>
</evidence>
<dbReference type="Proteomes" id="UP000178448">
    <property type="component" value="Unassembled WGS sequence"/>
</dbReference>
<gene>
    <name evidence="4" type="ORF">A2Z33_04480</name>
</gene>
<sequence>MVRTKRSHHNPVLLPNPKNSWEAEAAFNGSVIRDGGAYHMLYRAVSIDQLYNGVRLNLSSVGYCVGGDGVHYKKRRPFIIPEYEWERFGCEDPRVTKLDDTYYIFYTAISMWPPSAPGIKVAVATTKDFQTIDQKHLVTPFNAKAMVMFPERVGGKIACLVTAHTDQPPSKICLALFDEPAQMWDENYWQQWYAHLDSHVVPITKSDNDQIEVGAVPVKTRDGWVLIFGYIQNYFKGERLFRIDGALLDLEDPKKVIGQTVDPLLVPEEEYEIYGQVPDVIFPSSAMLEEGQFYIYYGACDTTVCRASITLNDLMEELKHITSIVSGVPHKHYMMLDRYENNPIISPIKEHRWESRYAFNPGTVYLDGKVHILYRAMGEDDTSVFGYASSCDGTHIDERLPEPVYVPREQFEKKHKPGFSGCEDPRLTVIGDTLYMYYTAYDGINPPRIAMTTIGIHDFLAKRWSAWSRPKLVSAPGVDNKDSCVISERINGSYVIFHRLPPCIWIDFVSDFDFNNVWIGGRPIIGPRTHSWDSLKVGLGGPPDKTDDGWLLIYHGVSRYDVKYRLGAALLDLNNPSHVIARLNHPILEPDAWYENKGYREGTVFACGSAIIEGQLFVYYGGADQYVGVASTPLKKILDALKSG</sequence>
<name>A0A1F5YW30_9BACT</name>
<dbReference type="Gene3D" id="2.115.10.20">
    <property type="entry name" value="Glycosyl hydrolase domain, family 43"/>
    <property type="match status" value="2"/>
</dbReference>
<dbReference type="PANTHER" id="PTHR34106:SF5">
    <property type="entry name" value="GLYCOSIDASE"/>
    <property type="match status" value="1"/>
</dbReference>
<accession>A0A1F5YW30</accession>
<evidence type="ECO:0000313" key="4">
    <source>
        <dbReference type="EMBL" id="OGG04399.1"/>
    </source>
</evidence>
<dbReference type="AlphaFoldDB" id="A0A1F5YW30"/>
<dbReference type="GO" id="GO:0016757">
    <property type="term" value="F:glycosyltransferase activity"/>
    <property type="evidence" value="ECO:0007669"/>
    <property type="project" value="UniProtKB-KW"/>
</dbReference>
<proteinExistence type="inferred from homology"/>